<evidence type="ECO:0000256" key="2">
    <source>
        <dbReference type="ARBA" id="ARBA00022801"/>
    </source>
</evidence>
<evidence type="ECO:0000256" key="3">
    <source>
        <dbReference type="ARBA" id="ARBA00023295"/>
    </source>
</evidence>
<dbReference type="InterPro" id="IPR001910">
    <property type="entry name" value="Inosine/uridine_hydrolase_dom"/>
</dbReference>
<sequence>MKYVWLDVDPGHDDATAIMMAIHCPNIQLLGVSTVHGNASAECTAKNAARCLHAFGASNDVLVYPGAVKPLIREARHDPDIHGENGLGGVQGLTPSDDPKATARIAKDVDGLPVNALEAMAKSIKQIWKKGTGHQATIVSCGPMTNVALFVSVYPELLVAVEQFVFMGGGVGLGNRSAVAEFNILCDPEAAQIVLNVPVKKVMIPINVTHTAIVNREVHSCLRSPTATSPENDNVLPHPSTNLRHTLSTLISFFADTYKSTFGFDEGPPLHDALTIGYVSNPELFACERYRVDVELNGAITAGETVVDLWNYRSCDESWGPSGKNSLVAQYVNVDQFFALFLECVAQCDEVSPLNKC</sequence>
<dbReference type="EMBL" id="GL945431">
    <property type="protein sequence ID" value="EGO27625.1"/>
    <property type="molecule type" value="Genomic_DNA"/>
</dbReference>
<dbReference type="GO" id="GO:0008477">
    <property type="term" value="F:purine nucleosidase activity"/>
    <property type="evidence" value="ECO:0007669"/>
    <property type="project" value="TreeGrafter"/>
</dbReference>
<dbReference type="PANTHER" id="PTHR12304">
    <property type="entry name" value="INOSINE-URIDINE PREFERRING NUCLEOSIDE HYDROLASE"/>
    <property type="match status" value="1"/>
</dbReference>
<dbReference type="InterPro" id="IPR023186">
    <property type="entry name" value="IUNH"/>
</dbReference>
<dbReference type="KEGG" id="sla:SERLADRAFT_435399"/>
<dbReference type="Proteomes" id="UP000008064">
    <property type="component" value="Unassembled WGS sequence"/>
</dbReference>
<dbReference type="PANTHER" id="PTHR12304:SF4">
    <property type="entry name" value="URIDINE NUCLEOSIDASE"/>
    <property type="match status" value="1"/>
</dbReference>
<feature type="domain" description="Inosine/uridine-preferring nucleoside hydrolase" evidence="4">
    <location>
        <begin position="4"/>
        <end position="338"/>
    </location>
</feature>
<comment type="similarity">
    <text evidence="1">Belongs to the IUNH family.</text>
</comment>
<name>F8NNV3_SERL9</name>
<dbReference type="GO" id="GO:0005829">
    <property type="term" value="C:cytosol"/>
    <property type="evidence" value="ECO:0007669"/>
    <property type="project" value="TreeGrafter"/>
</dbReference>
<evidence type="ECO:0000259" key="4">
    <source>
        <dbReference type="Pfam" id="PF01156"/>
    </source>
</evidence>
<reference evidence="5" key="1">
    <citation type="submission" date="2011-04" db="EMBL/GenBank/DDBJ databases">
        <title>Evolution of plant cell wall degrading machinery underlies the functional diversity of forest fungi.</title>
        <authorList>
            <consortium name="US DOE Joint Genome Institute (JGI-PGF)"/>
            <person name="Eastwood D.C."/>
            <person name="Floudas D."/>
            <person name="Binder M."/>
            <person name="Majcherczyk A."/>
            <person name="Schneider P."/>
            <person name="Aerts A."/>
            <person name="Asiegbu F.O."/>
            <person name="Baker S.E."/>
            <person name="Barry K."/>
            <person name="Bendiksby M."/>
            <person name="Blumentritt M."/>
            <person name="Coutinho P.M."/>
            <person name="Cullen D."/>
            <person name="Cullen D."/>
            <person name="Gathman A."/>
            <person name="Goodell B."/>
            <person name="Henrissat B."/>
            <person name="Ihrmark K."/>
            <person name="Kauserud H."/>
            <person name="Kohler A."/>
            <person name="LaButti K."/>
            <person name="Lapidus A."/>
            <person name="Lavin J.L."/>
            <person name="Lee Y.-H."/>
            <person name="Lindquist E."/>
            <person name="Lilly W."/>
            <person name="Lucas S."/>
            <person name="Morin E."/>
            <person name="Murat C."/>
            <person name="Oguiza J.A."/>
            <person name="Park J."/>
            <person name="Pisabarro A.G."/>
            <person name="Riley R."/>
            <person name="Rosling A."/>
            <person name="Salamov A."/>
            <person name="Schmidt O."/>
            <person name="Schmutz J."/>
            <person name="Skrede I."/>
            <person name="Stenlid J."/>
            <person name="Wiebenga A."/>
            <person name="Xie X."/>
            <person name="Kues U."/>
            <person name="Hibbett D.S."/>
            <person name="Hoffmeister D."/>
            <person name="Hogberg N."/>
            <person name="Martin F."/>
            <person name="Grigoriev I.V."/>
            <person name="Watkinson S.C."/>
        </authorList>
    </citation>
    <scope>NUCLEOTIDE SEQUENCE</scope>
    <source>
        <strain evidence="5">S7.9</strain>
    </source>
</reference>
<accession>F8NNV3</accession>
<evidence type="ECO:0000313" key="5">
    <source>
        <dbReference type="EMBL" id="EGO27625.1"/>
    </source>
</evidence>
<dbReference type="Pfam" id="PF01156">
    <property type="entry name" value="IU_nuc_hydro"/>
    <property type="match status" value="1"/>
</dbReference>
<keyword evidence="2" id="KW-0378">Hydrolase</keyword>
<protein>
    <recommendedName>
        <fullName evidence="4">Inosine/uridine-preferring nucleoside hydrolase domain-containing protein</fullName>
    </recommendedName>
</protein>
<dbReference type="CDD" id="cd02651">
    <property type="entry name" value="nuc_hydro_IU_UC_XIUA"/>
    <property type="match status" value="1"/>
</dbReference>
<organism>
    <name type="scientific">Serpula lacrymans var. lacrymans (strain S7.9)</name>
    <name type="common">Dry rot fungus</name>
    <dbReference type="NCBI Taxonomy" id="578457"/>
    <lineage>
        <taxon>Eukaryota</taxon>
        <taxon>Fungi</taxon>
        <taxon>Dikarya</taxon>
        <taxon>Basidiomycota</taxon>
        <taxon>Agaricomycotina</taxon>
        <taxon>Agaricomycetes</taxon>
        <taxon>Agaricomycetidae</taxon>
        <taxon>Boletales</taxon>
        <taxon>Coniophorineae</taxon>
        <taxon>Serpulaceae</taxon>
        <taxon>Serpula</taxon>
    </lineage>
</organism>
<dbReference type="RefSeq" id="XP_007315716.1">
    <property type="nucleotide sequence ID" value="XM_007315654.1"/>
</dbReference>
<dbReference type="HOGENOM" id="CLU_036838_2_0_1"/>
<dbReference type="AlphaFoldDB" id="F8NNV3"/>
<dbReference type="GeneID" id="18814537"/>
<dbReference type="InterPro" id="IPR036452">
    <property type="entry name" value="Ribo_hydro-like"/>
</dbReference>
<keyword evidence="3" id="KW-0326">Glycosidase</keyword>
<proteinExistence type="inferred from homology"/>
<evidence type="ECO:0000256" key="1">
    <source>
        <dbReference type="ARBA" id="ARBA00009176"/>
    </source>
</evidence>
<dbReference type="SUPFAM" id="SSF53590">
    <property type="entry name" value="Nucleoside hydrolase"/>
    <property type="match status" value="1"/>
</dbReference>
<dbReference type="GO" id="GO:0006152">
    <property type="term" value="P:purine nucleoside catabolic process"/>
    <property type="evidence" value="ECO:0007669"/>
    <property type="project" value="TreeGrafter"/>
</dbReference>
<dbReference type="OrthoDB" id="432381at2759"/>
<dbReference type="Gene3D" id="3.90.245.10">
    <property type="entry name" value="Ribonucleoside hydrolase-like"/>
    <property type="match status" value="1"/>
</dbReference>
<gene>
    <name evidence="5" type="ORF">SERLADRAFT_435399</name>
</gene>